<accession>A0ABT9VQ22</accession>
<organism evidence="3 4">
    <name type="scientific">Aeribacillus alveayuensis</name>
    <dbReference type="NCBI Taxonomy" id="279215"/>
    <lineage>
        <taxon>Bacteria</taxon>
        <taxon>Bacillati</taxon>
        <taxon>Bacillota</taxon>
        <taxon>Bacilli</taxon>
        <taxon>Bacillales</taxon>
        <taxon>Bacillaceae</taxon>
        <taxon>Aeribacillus</taxon>
    </lineage>
</organism>
<keyword evidence="1" id="KW-1133">Transmembrane helix</keyword>
<dbReference type="InterPro" id="IPR013099">
    <property type="entry name" value="K_chnl_dom"/>
</dbReference>
<comment type="caution">
    <text evidence="3">The sequence shown here is derived from an EMBL/GenBank/DDBJ whole genome shotgun (WGS) entry which is preliminary data.</text>
</comment>
<dbReference type="Pfam" id="PF07885">
    <property type="entry name" value="Ion_trans_2"/>
    <property type="match status" value="1"/>
</dbReference>
<protein>
    <submittedName>
        <fullName evidence="3">Potassium channel LctB</fullName>
    </submittedName>
</protein>
<dbReference type="GO" id="GO:0034220">
    <property type="term" value="P:monoatomic ion transmembrane transport"/>
    <property type="evidence" value="ECO:0007669"/>
    <property type="project" value="UniProtKB-KW"/>
</dbReference>
<dbReference type="SUPFAM" id="SSF81324">
    <property type="entry name" value="Voltage-gated potassium channels"/>
    <property type="match status" value="1"/>
</dbReference>
<keyword evidence="1" id="KW-0812">Transmembrane</keyword>
<dbReference type="Proteomes" id="UP001225646">
    <property type="component" value="Unassembled WGS sequence"/>
</dbReference>
<keyword evidence="3" id="KW-0407">Ion channel</keyword>
<proteinExistence type="predicted"/>
<name>A0ABT9VQ22_9BACI</name>
<reference evidence="3 4" key="1">
    <citation type="submission" date="2023-07" db="EMBL/GenBank/DDBJ databases">
        <title>Genomic Encyclopedia of Type Strains, Phase IV (KMG-IV): sequencing the most valuable type-strain genomes for metagenomic binning, comparative biology and taxonomic classification.</title>
        <authorList>
            <person name="Goeker M."/>
        </authorList>
    </citation>
    <scope>NUCLEOTIDE SEQUENCE [LARGE SCALE GENOMIC DNA]</scope>
    <source>
        <strain evidence="3 4">DSM 19092</strain>
    </source>
</reference>
<evidence type="ECO:0000259" key="2">
    <source>
        <dbReference type="Pfam" id="PF07885"/>
    </source>
</evidence>
<keyword evidence="4" id="KW-1185">Reference proteome</keyword>
<feature type="transmembrane region" description="Helical" evidence="1">
    <location>
        <begin position="106"/>
        <end position="128"/>
    </location>
</feature>
<feature type="domain" description="Potassium channel" evidence="2">
    <location>
        <begin position="78"/>
        <end position="130"/>
    </location>
</feature>
<keyword evidence="3" id="KW-0406">Ion transport</keyword>
<keyword evidence="1" id="KW-0472">Membrane</keyword>
<feature type="transmembrane region" description="Helical" evidence="1">
    <location>
        <begin position="6"/>
        <end position="24"/>
    </location>
</feature>
<gene>
    <name evidence="3" type="ORF">J2S06_002163</name>
</gene>
<feature type="transmembrane region" description="Helical" evidence="1">
    <location>
        <begin position="36"/>
        <end position="56"/>
    </location>
</feature>
<keyword evidence="3" id="KW-0813">Transport</keyword>
<dbReference type="EMBL" id="JAUSTR010000009">
    <property type="protein sequence ID" value="MDQ0163086.1"/>
    <property type="molecule type" value="Genomic_DNA"/>
</dbReference>
<sequence>MGIFIGAGVLFCLIMSLKILIKAVRKGTFLSFETVCVIGLVYISFLIGFAMLYLLLQEYNVIVLIENGNELKGSYFEKMESCLYFSAVTLFSVGYGDITPVGIGRWLALIEAFFGYILPTTVVARTVIEIEKGQ</sequence>
<evidence type="ECO:0000256" key="1">
    <source>
        <dbReference type="SAM" id="Phobius"/>
    </source>
</evidence>
<evidence type="ECO:0000313" key="3">
    <source>
        <dbReference type="EMBL" id="MDQ0163086.1"/>
    </source>
</evidence>
<evidence type="ECO:0000313" key="4">
    <source>
        <dbReference type="Proteomes" id="UP001225646"/>
    </source>
</evidence>
<dbReference type="Gene3D" id="1.10.287.70">
    <property type="match status" value="1"/>
</dbReference>
<dbReference type="RefSeq" id="WP_044749485.1">
    <property type="nucleotide sequence ID" value="NZ_JAUSTR010000009.1"/>
</dbReference>